<keyword evidence="2" id="KW-1185">Reference proteome</keyword>
<organism evidence="1 2">
    <name type="scientific">Coniochaeta ligniaria NRRL 30616</name>
    <dbReference type="NCBI Taxonomy" id="1408157"/>
    <lineage>
        <taxon>Eukaryota</taxon>
        <taxon>Fungi</taxon>
        <taxon>Dikarya</taxon>
        <taxon>Ascomycota</taxon>
        <taxon>Pezizomycotina</taxon>
        <taxon>Sordariomycetes</taxon>
        <taxon>Sordariomycetidae</taxon>
        <taxon>Coniochaetales</taxon>
        <taxon>Coniochaetaceae</taxon>
        <taxon>Coniochaeta</taxon>
    </lineage>
</organism>
<dbReference type="EMBL" id="KV875099">
    <property type="protein sequence ID" value="OIW27306.1"/>
    <property type="molecule type" value="Genomic_DNA"/>
</dbReference>
<proteinExistence type="predicted"/>
<reference evidence="1 2" key="1">
    <citation type="submission" date="2016-10" db="EMBL/GenBank/DDBJ databases">
        <title>Draft genome sequence of Coniochaeta ligniaria NRRL30616, a lignocellulolytic fungus for bioabatement of inhibitors in plant biomass hydrolysates.</title>
        <authorList>
            <consortium name="DOE Joint Genome Institute"/>
            <person name="Jimenez D.J."/>
            <person name="Hector R.E."/>
            <person name="Riley R."/>
            <person name="Sun H."/>
            <person name="Grigoriev I.V."/>
            <person name="Van Elsas J.D."/>
            <person name="Nichols N.N."/>
        </authorList>
    </citation>
    <scope>NUCLEOTIDE SEQUENCE [LARGE SCALE GENOMIC DNA]</scope>
    <source>
        <strain evidence="1 2">NRRL 30616</strain>
    </source>
</reference>
<evidence type="ECO:0000313" key="2">
    <source>
        <dbReference type="Proteomes" id="UP000182658"/>
    </source>
</evidence>
<sequence length="59" mass="6726">MVIAISVAQAQIPWLEALSVEVVDALFCDAMLEARYDYLHETTEEELVHDIRRYGDTNA</sequence>
<protein>
    <submittedName>
        <fullName evidence="1">Uncharacterized protein</fullName>
    </submittedName>
</protein>
<name>A0A1J7JI52_9PEZI</name>
<gene>
    <name evidence="1" type="ORF">CONLIGDRAFT_633651</name>
</gene>
<dbReference type="Proteomes" id="UP000182658">
    <property type="component" value="Unassembled WGS sequence"/>
</dbReference>
<accession>A0A1J7JI52</accession>
<evidence type="ECO:0000313" key="1">
    <source>
        <dbReference type="EMBL" id="OIW27306.1"/>
    </source>
</evidence>
<dbReference type="AlphaFoldDB" id="A0A1J7JI52"/>
<dbReference type="InParanoid" id="A0A1J7JI52"/>